<dbReference type="STRING" id="1407499.HHUB_1710"/>
<organism evidence="2 3">
    <name type="scientific">Halobacterium hubeiense</name>
    <dbReference type="NCBI Taxonomy" id="1407499"/>
    <lineage>
        <taxon>Archaea</taxon>
        <taxon>Methanobacteriati</taxon>
        <taxon>Methanobacteriota</taxon>
        <taxon>Stenosarchaea group</taxon>
        <taxon>Halobacteria</taxon>
        <taxon>Halobacteriales</taxon>
        <taxon>Halobacteriaceae</taxon>
        <taxon>Halobacterium</taxon>
    </lineage>
</organism>
<gene>
    <name evidence="2" type="ORF">HHUB_1710</name>
</gene>
<dbReference type="AlphaFoldDB" id="A0A0U5H2C6"/>
<dbReference type="KEGG" id="hhb:Hhub_1710"/>
<name>A0A0U5H2C6_9EURY</name>
<evidence type="ECO:0000256" key="1">
    <source>
        <dbReference type="SAM" id="MobiDB-lite"/>
    </source>
</evidence>
<sequence>MSPGGPSIAKRTSRFRDEPSNVVKATIQTTANAAASLDDHTGLDAEVTA</sequence>
<evidence type="ECO:0000313" key="2">
    <source>
        <dbReference type="EMBL" id="CQH51233.1"/>
    </source>
</evidence>
<reference evidence="3" key="1">
    <citation type="journal article" date="2016" name="Environ. Microbiol.">
        <title>The complete genome of a viable archaeum isolated from 123-million-year-old rock salt.</title>
        <authorList>
            <person name="Jaakkola S.T."/>
            <person name="Pfeiffer F."/>
            <person name="Ravantti J.J."/>
            <person name="Guo Q."/>
            <person name="Liu Y."/>
            <person name="Chen X."/>
            <person name="Ma H."/>
            <person name="Yang C."/>
            <person name="Oksanen H.M."/>
            <person name="Bamford D.H."/>
        </authorList>
    </citation>
    <scope>NUCLEOTIDE SEQUENCE</scope>
    <source>
        <strain evidence="3">JI20-1</strain>
    </source>
</reference>
<dbReference type="EMBL" id="LN831302">
    <property type="protein sequence ID" value="CQH51233.1"/>
    <property type="molecule type" value="Genomic_DNA"/>
</dbReference>
<keyword evidence="3" id="KW-1185">Reference proteome</keyword>
<protein>
    <submittedName>
        <fullName evidence="2">Uncharacterized protein</fullName>
    </submittedName>
</protein>
<evidence type="ECO:0000313" key="3">
    <source>
        <dbReference type="Proteomes" id="UP000066737"/>
    </source>
</evidence>
<accession>A0A0U5H2C6</accession>
<proteinExistence type="predicted"/>
<dbReference type="Proteomes" id="UP000066737">
    <property type="component" value="Chromosome I"/>
</dbReference>
<feature type="region of interest" description="Disordered" evidence="1">
    <location>
        <begin position="1"/>
        <end position="21"/>
    </location>
</feature>